<dbReference type="InterPro" id="IPR013108">
    <property type="entry name" value="Amidohydro_3"/>
</dbReference>
<dbReference type="InterPro" id="IPR011059">
    <property type="entry name" value="Metal-dep_hydrolase_composite"/>
</dbReference>
<organism evidence="2">
    <name type="scientific">marine sediment metagenome</name>
    <dbReference type="NCBI Taxonomy" id="412755"/>
    <lineage>
        <taxon>unclassified sequences</taxon>
        <taxon>metagenomes</taxon>
        <taxon>ecological metagenomes</taxon>
    </lineage>
</organism>
<evidence type="ECO:0000259" key="1">
    <source>
        <dbReference type="Pfam" id="PF07969"/>
    </source>
</evidence>
<proteinExistence type="predicted"/>
<dbReference type="AlphaFoldDB" id="X1J4F3"/>
<dbReference type="Gene3D" id="2.30.40.10">
    <property type="entry name" value="Urease, subunit C, domain 1"/>
    <property type="match status" value="1"/>
</dbReference>
<dbReference type="InterPro" id="IPR032466">
    <property type="entry name" value="Metal_Hydrolase"/>
</dbReference>
<reference evidence="2" key="1">
    <citation type="journal article" date="2014" name="Front. Microbiol.">
        <title>High frequency of phylogenetically diverse reductive dehalogenase-homologous genes in deep subseafloor sedimentary metagenomes.</title>
        <authorList>
            <person name="Kawai M."/>
            <person name="Futagami T."/>
            <person name="Toyoda A."/>
            <person name="Takaki Y."/>
            <person name="Nishi S."/>
            <person name="Hori S."/>
            <person name="Arai W."/>
            <person name="Tsubouchi T."/>
            <person name="Morono Y."/>
            <person name="Uchiyama I."/>
            <person name="Ito T."/>
            <person name="Fujiyama A."/>
            <person name="Inagaki F."/>
            <person name="Takami H."/>
        </authorList>
    </citation>
    <scope>NUCLEOTIDE SEQUENCE</scope>
    <source>
        <strain evidence="2">Expedition CK06-06</strain>
    </source>
</reference>
<dbReference type="EMBL" id="BARU01036424">
    <property type="protein sequence ID" value="GAH89591.1"/>
    <property type="molecule type" value="Genomic_DNA"/>
</dbReference>
<dbReference type="SUPFAM" id="SSF51556">
    <property type="entry name" value="Metallo-dependent hydrolases"/>
    <property type="match status" value="1"/>
</dbReference>
<dbReference type="Gene3D" id="3.20.20.140">
    <property type="entry name" value="Metal-dependent hydrolases"/>
    <property type="match status" value="1"/>
</dbReference>
<feature type="domain" description="Amidohydrolase 3" evidence="1">
    <location>
        <begin position="67"/>
        <end position="158"/>
    </location>
</feature>
<dbReference type="GO" id="GO:0016810">
    <property type="term" value="F:hydrolase activity, acting on carbon-nitrogen (but not peptide) bonds"/>
    <property type="evidence" value="ECO:0007669"/>
    <property type="project" value="InterPro"/>
</dbReference>
<accession>X1J4F3</accession>
<protein>
    <recommendedName>
        <fullName evidence="1">Amidohydrolase 3 domain-containing protein</fullName>
    </recommendedName>
</protein>
<dbReference type="SUPFAM" id="SSF51338">
    <property type="entry name" value="Composite domain of metallo-dependent hydrolases"/>
    <property type="match status" value="1"/>
</dbReference>
<comment type="caution">
    <text evidence="2">The sequence shown here is derived from an EMBL/GenBank/DDBJ whole genome shotgun (WGS) entry which is preliminary data.</text>
</comment>
<feature type="non-terminal residue" evidence="2">
    <location>
        <position position="1"/>
    </location>
</feature>
<gene>
    <name evidence="2" type="ORF">S03H2_56876</name>
</gene>
<evidence type="ECO:0000313" key="2">
    <source>
        <dbReference type="EMBL" id="GAH89591.1"/>
    </source>
</evidence>
<sequence length="192" mass="22152">EVKPDWQDPLEFIFDLLIEEQGDVPVVIPDFINLDDRYLQVILRHSITMFGSDGYALAPYGLLCKGTPHPRSYGTFPRILGRYVRQRRLFTWQEAVRKMTSLPAHFLGIRNRGAIKEGMYADVVIFDPKTVIDKATFSDPHQYPEGIEYVIVNGTIVIREREHTGALTEKMITLHKDFLMNQLNLARIKGNY</sequence>
<name>X1J4F3_9ZZZZ</name>
<dbReference type="Pfam" id="PF07969">
    <property type="entry name" value="Amidohydro_3"/>
    <property type="match status" value="1"/>
</dbReference>